<comment type="caution">
    <text evidence="2">The sequence shown here is derived from an EMBL/GenBank/DDBJ whole genome shotgun (WGS) entry which is preliminary data.</text>
</comment>
<accession>A0A6B0R852</accession>
<name>A0A6B0R852_9CETA</name>
<evidence type="ECO:0000313" key="3">
    <source>
        <dbReference type="Proteomes" id="UP000322234"/>
    </source>
</evidence>
<proteinExistence type="predicted"/>
<dbReference type="AlphaFoldDB" id="A0A6B0R852"/>
<dbReference type="Proteomes" id="UP000322234">
    <property type="component" value="Unassembled WGS sequence"/>
</dbReference>
<dbReference type="EMBL" id="VBQZ03000024">
    <property type="protein sequence ID" value="MXQ85161.1"/>
    <property type="molecule type" value="Genomic_DNA"/>
</dbReference>
<protein>
    <submittedName>
        <fullName evidence="2">Uncharacterized protein</fullName>
    </submittedName>
</protein>
<evidence type="ECO:0000256" key="1">
    <source>
        <dbReference type="SAM" id="MobiDB-lite"/>
    </source>
</evidence>
<keyword evidence="3" id="KW-1185">Reference proteome</keyword>
<evidence type="ECO:0000313" key="2">
    <source>
        <dbReference type="EMBL" id="MXQ85161.1"/>
    </source>
</evidence>
<reference evidence="2" key="1">
    <citation type="submission" date="2019-10" db="EMBL/GenBank/DDBJ databases">
        <title>The sequence and de novo assembly of the wild yak genome.</title>
        <authorList>
            <person name="Liu Y."/>
        </authorList>
    </citation>
    <scope>NUCLEOTIDE SEQUENCE [LARGE SCALE GENOMIC DNA]</scope>
    <source>
        <strain evidence="2">WY2019</strain>
    </source>
</reference>
<sequence length="109" mass="11396">MGHQEPPLARLRAGRAAYIKRLRKGLSWREHVESRGSPDAQLSPESSAAVTRAVAGAVARPTRAAASRAAPYPRQPCPGADHPQPGALGGKRAARKWKGAGQVSALSTA</sequence>
<organism evidence="2 3">
    <name type="scientific">Bos mutus</name>
    <name type="common">wild yak</name>
    <dbReference type="NCBI Taxonomy" id="72004"/>
    <lineage>
        <taxon>Eukaryota</taxon>
        <taxon>Metazoa</taxon>
        <taxon>Chordata</taxon>
        <taxon>Craniata</taxon>
        <taxon>Vertebrata</taxon>
        <taxon>Euteleostomi</taxon>
        <taxon>Mammalia</taxon>
        <taxon>Eutheria</taxon>
        <taxon>Laurasiatheria</taxon>
        <taxon>Artiodactyla</taxon>
        <taxon>Ruminantia</taxon>
        <taxon>Pecora</taxon>
        <taxon>Bovidae</taxon>
        <taxon>Bovinae</taxon>
        <taxon>Bos</taxon>
    </lineage>
</organism>
<feature type="compositionally biased region" description="Low complexity" evidence="1">
    <location>
        <begin position="53"/>
        <end position="72"/>
    </location>
</feature>
<feature type="region of interest" description="Disordered" evidence="1">
    <location>
        <begin position="53"/>
        <end position="109"/>
    </location>
</feature>
<gene>
    <name evidence="2" type="ORF">E5288_WYG004225</name>
</gene>